<dbReference type="AlphaFoldDB" id="A0A0M0J3N7"/>
<keyword evidence="2" id="KW-1133">Transmembrane helix</keyword>
<evidence type="ECO:0008006" key="6">
    <source>
        <dbReference type="Google" id="ProtNLM"/>
    </source>
</evidence>
<evidence type="ECO:0000313" key="4">
    <source>
        <dbReference type="EMBL" id="KOO21140.1"/>
    </source>
</evidence>
<dbReference type="PANTHER" id="PTHR12924:SF0">
    <property type="entry name" value="TRANSLOCON-ASSOCIATED PROTEIN SUBUNIT ALPHA"/>
    <property type="match status" value="1"/>
</dbReference>
<name>A0A0M0J3N7_9EUKA</name>
<sequence>MAFRIDRFLIIALILTSAAVAVSAEESEAPDEVDRTDFSDPSLSEDIKLTATESHSDIEPAWILPESPDSTKLHIGGTTDLLVAMINNGNKMFNMSHIVVKLRTSDGTLYKDLGRFEYGQPLGPREQRSFRYPLELDAEETLGTYKLEATAYYNDKEKYPFLNVVVNQSFELVPARPNRESQMQMLQMGLGGVGMLLILASVAKLLTGGGGAAKAKEGAAKKAKAPAAVENEWLAGTLAGTENRSPKKDKSKRA</sequence>
<keyword evidence="2" id="KW-0472">Membrane</keyword>
<dbReference type="EMBL" id="JWZX01003387">
    <property type="protein sequence ID" value="KOO21140.1"/>
    <property type="molecule type" value="Genomic_DNA"/>
</dbReference>
<feature type="region of interest" description="Disordered" evidence="1">
    <location>
        <begin position="235"/>
        <end position="254"/>
    </location>
</feature>
<dbReference type="OrthoDB" id="1926781at2759"/>
<feature type="transmembrane region" description="Helical" evidence="2">
    <location>
        <begin position="185"/>
        <end position="206"/>
    </location>
</feature>
<dbReference type="GO" id="GO:0005783">
    <property type="term" value="C:endoplasmic reticulum"/>
    <property type="evidence" value="ECO:0007669"/>
    <property type="project" value="TreeGrafter"/>
</dbReference>
<dbReference type="Proteomes" id="UP000037460">
    <property type="component" value="Unassembled WGS sequence"/>
</dbReference>
<proteinExistence type="predicted"/>
<evidence type="ECO:0000256" key="3">
    <source>
        <dbReference type="SAM" id="SignalP"/>
    </source>
</evidence>
<feature type="chain" id="PRO_5005601507" description="Signal sequence receptor subunit alpha" evidence="3">
    <location>
        <begin position="25"/>
        <end position="254"/>
    </location>
</feature>
<accession>A0A0M0J3N7</accession>
<protein>
    <recommendedName>
        <fullName evidence="6">Signal sequence receptor subunit alpha</fullName>
    </recommendedName>
</protein>
<organism evidence="4 5">
    <name type="scientific">Chrysochromulina tobinii</name>
    <dbReference type="NCBI Taxonomy" id="1460289"/>
    <lineage>
        <taxon>Eukaryota</taxon>
        <taxon>Haptista</taxon>
        <taxon>Haptophyta</taxon>
        <taxon>Prymnesiophyceae</taxon>
        <taxon>Prymnesiales</taxon>
        <taxon>Chrysochromulinaceae</taxon>
        <taxon>Chrysochromulina</taxon>
    </lineage>
</organism>
<evidence type="ECO:0000256" key="1">
    <source>
        <dbReference type="SAM" id="MobiDB-lite"/>
    </source>
</evidence>
<reference evidence="5" key="1">
    <citation type="journal article" date="2015" name="PLoS Genet.">
        <title>Genome Sequence and Transcriptome Analyses of Chrysochromulina tobin: Metabolic Tools for Enhanced Algal Fitness in the Prominent Order Prymnesiales (Haptophyceae).</title>
        <authorList>
            <person name="Hovde B.T."/>
            <person name="Deodato C.R."/>
            <person name="Hunsperger H.M."/>
            <person name="Ryken S.A."/>
            <person name="Yost W."/>
            <person name="Jha R.K."/>
            <person name="Patterson J."/>
            <person name="Monnat R.J. Jr."/>
            <person name="Barlow S.B."/>
            <person name="Starkenburg S.R."/>
            <person name="Cattolico R.A."/>
        </authorList>
    </citation>
    <scope>NUCLEOTIDE SEQUENCE</scope>
    <source>
        <strain evidence="5">CCMP291</strain>
    </source>
</reference>
<comment type="caution">
    <text evidence="4">The sequence shown here is derived from an EMBL/GenBank/DDBJ whole genome shotgun (WGS) entry which is preliminary data.</text>
</comment>
<feature type="signal peptide" evidence="3">
    <location>
        <begin position="1"/>
        <end position="24"/>
    </location>
</feature>
<dbReference type="PANTHER" id="PTHR12924">
    <property type="entry name" value="TRANSLOCON-ASSOCIATED PROTEIN, ALPHA SUBUNIT"/>
    <property type="match status" value="1"/>
</dbReference>
<evidence type="ECO:0000313" key="5">
    <source>
        <dbReference type="Proteomes" id="UP000037460"/>
    </source>
</evidence>
<keyword evidence="2" id="KW-0812">Transmembrane</keyword>
<gene>
    <name evidence="4" type="ORF">Ctob_001834</name>
</gene>
<keyword evidence="5" id="KW-1185">Reference proteome</keyword>
<evidence type="ECO:0000256" key="2">
    <source>
        <dbReference type="SAM" id="Phobius"/>
    </source>
</evidence>
<keyword evidence="3" id="KW-0732">Signal</keyword>